<organism evidence="2 3">
    <name type="scientific">Shiella aurantiaca</name>
    <dbReference type="NCBI Taxonomy" id="3058365"/>
    <lineage>
        <taxon>Bacteria</taxon>
        <taxon>Pseudomonadati</taxon>
        <taxon>Bacteroidota</taxon>
        <taxon>Cytophagia</taxon>
        <taxon>Cytophagales</taxon>
        <taxon>Shiellaceae</taxon>
        <taxon>Shiella</taxon>
    </lineage>
</organism>
<sequence length="313" mass="34566">MNPLKTVIVTGSNRGLGYACAKQICQGHSDWFVLLACRNEVKAQQALEEIVRETGNTRIGFLPLDLASFDSVHRFVTSFLQADYPPLHGIICNAGVALGDALTTTVDGIETCFQVNCLGHFLLVNLLLPHIRPSGRILMVSSELHRNDGPMKSFRPDFKSVSDMAYPPSPPRPIKNAGSKRYAATKLCLLFYTYELARRLSLQNTPSITVNAFNPGLMPDTGLGGLNTRHLTRFFLKYLLPLFVKGAVSSPSVSGKILASLLLDSQYQGLSGRYFDWDKVIPSSQQSYDTKEWLAAVWQESEALVGLNGKEIR</sequence>
<evidence type="ECO:0000313" key="2">
    <source>
        <dbReference type="EMBL" id="MDN4166630.1"/>
    </source>
</evidence>
<proteinExistence type="predicted"/>
<protein>
    <submittedName>
        <fullName evidence="2">SDR family NAD(P)-dependent oxidoreductase</fullName>
    </submittedName>
</protein>
<dbReference type="InterPro" id="IPR002347">
    <property type="entry name" value="SDR_fam"/>
</dbReference>
<name>A0ABT8F838_9BACT</name>
<dbReference type="RefSeq" id="WP_320005168.1">
    <property type="nucleotide sequence ID" value="NZ_JAUHJS010000007.1"/>
</dbReference>
<dbReference type="PANTHER" id="PTHR43157">
    <property type="entry name" value="PHOSPHATIDYLINOSITOL-GLYCAN BIOSYNTHESIS CLASS F PROTEIN-RELATED"/>
    <property type="match status" value="1"/>
</dbReference>
<reference evidence="2" key="1">
    <citation type="submission" date="2023-06" db="EMBL/GenBank/DDBJ databases">
        <title>Cytophagales bacterium Strain LB-30, isolated from soil.</title>
        <authorList>
            <person name="Liu B."/>
        </authorList>
    </citation>
    <scope>NUCLEOTIDE SEQUENCE</scope>
    <source>
        <strain evidence="2">LB-30</strain>
    </source>
</reference>
<gene>
    <name evidence="2" type="ORF">QWY31_14060</name>
</gene>
<evidence type="ECO:0000313" key="3">
    <source>
        <dbReference type="Proteomes" id="UP001168552"/>
    </source>
</evidence>
<comment type="caution">
    <text evidence="2">The sequence shown here is derived from an EMBL/GenBank/DDBJ whole genome shotgun (WGS) entry which is preliminary data.</text>
</comment>
<dbReference type="PRINTS" id="PR00081">
    <property type="entry name" value="GDHRDH"/>
</dbReference>
<dbReference type="Proteomes" id="UP001168552">
    <property type="component" value="Unassembled WGS sequence"/>
</dbReference>
<dbReference type="SUPFAM" id="SSF51735">
    <property type="entry name" value="NAD(P)-binding Rossmann-fold domains"/>
    <property type="match status" value="1"/>
</dbReference>
<dbReference type="Gene3D" id="3.40.50.720">
    <property type="entry name" value="NAD(P)-binding Rossmann-like Domain"/>
    <property type="match status" value="1"/>
</dbReference>
<dbReference type="InterPro" id="IPR036291">
    <property type="entry name" value="NAD(P)-bd_dom_sf"/>
</dbReference>
<keyword evidence="1" id="KW-0560">Oxidoreductase</keyword>
<evidence type="ECO:0000256" key="1">
    <source>
        <dbReference type="ARBA" id="ARBA00023002"/>
    </source>
</evidence>
<keyword evidence="3" id="KW-1185">Reference proteome</keyword>
<dbReference type="EMBL" id="JAUHJS010000007">
    <property type="protein sequence ID" value="MDN4166630.1"/>
    <property type="molecule type" value="Genomic_DNA"/>
</dbReference>
<dbReference type="Pfam" id="PF00106">
    <property type="entry name" value="adh_short"/>
    <property type="match status" value="1"/>
</dbReference>
<accession>A0ABT8F838</accession>
<dbReference type="PANTHER" id="PTHR43157:SF31">
    <property type="entry name" value="PHOSPHATIDYLINOSITOL-GLYCAN BIOSYNTHESIS CLASS F PROTEIN"/>
    <property type="match status" value="1"/>
</dbReference>